<reference evidence="1 2" key="1">
    <citation type="submission" date="2019-07" db="EMBL/GenBank/DDBJ databases">
        <title>Genomics analysis of Aphanomyces spp. identifies a new class of oomycete effector associated with host adaptation.</title>
        <authorList>
            <person name="Gaulin E."/>
        </authorList>
    </citation>
    <scope>NUCLEOTIDE SEQUENCE [LARGE SCALE GENOMIC DNA]</scope>
    <source>
        <strain evidence="1 2">ATCC 201684</strain>
    </source>
</reference>
<dbReference type="GO" id="GO:0008418">
    <property type="term" value="F:protein-N-terminal asparagine amidohydrolase activity"/>
    <property type="evidence" value="ECO:0007669"/>
    <property type="project" value="InterPro"/>
</dbReference>
<evidence type="ECO:0000313" key="1">
    <source>
        <dbReference type="EMBL" id="KAF0732141.1"/>
    </source>
</evidence>
<dbReference type="PANTHER" id="PTHR12498:SF0">
    <property type="entry name" value="PROTEIN N-TERMINAL ASPARAGINE AMIDOHYDROLASE"/>
    <property type="match status" value="1"/>
</dbReference>
<dbReference type="InterPro" id="IPR026750">
    <property type="entry name" value="NTAN1"/>
</dbReference>
<proteinExistence type="predicted"/>
<dbReference type="VEuPathDB" id="FungiDB:AeMF1_001084"/>
<keyword evidence="2" id="KW-1185">Reference proteome</keyword>
<organism evidence="1 2">
    <name type="scientific">Aphanomyces euteiches</name>
    <dbReference type="NCBI Taxonomy" id="100861"/>
    <lineage>
        <taxon>Eukaryota</taxon>
        <taxon>Sar</taxon>
        <taxon>Stramenopiles</taxon>
        <taxon>Oomycota</taxon>
        <taxon>Saprolegniomycetes</taxon>
        <taxon>Saprolegniales</taxon>
        <taxon>Verrucalvaceae</taxon>
        <taxon>Aphanomyces</taxon>
    </lineage>
</organism>
<dbReference type="Pfam" id="PF14736">
    <property type="entry name" value="N_Asn_amidohyd"/>
    <property type="match status" value="1"/>
</dbReference>
<dbReference type="GO" id="GO:0005634">
    <property type="term" value="C:nucleus"/>
    <property type="evidence" value="ECO:0007669"/>
    <property type="project" value="TreeGrafter"/>
</dbReference>
<protein>
    <submittedName>
        <fullName evidence="1">Uncharacterized protein</fullName>
    </submittedName>
</protein>
<sequence>MGLQVTPSTILVELCTNAMLVERAEAFHATQRLALPDCDFKNGLPYLYVGQGEVGYSFESQPLALVSDDATTCCIVVLSTATYFCLAHIDSDQQAKYLVKSWESFMPSDERSSSAVYVVGGYDDERKIGHGVVSGFLQALKAASRGTYSVELWACGPLNTIPMSSEVKYAQPRSRGALCLLSPSGISLSSVDFAPGTYRGPDFLRRMTSDSSTLLRPLTTRAELEFSLEPYEIQSYLRIYPEEIPGYERWIEKASDSLILSQMSTSPFTEGPKFVPDMKARIQMAIDVARQEIHEETERWFQYSRDAKEWRRVDSRSIQ</sequence>
<dbReference type="AlphaFoldDB" id="A0A6G0WX81"/>
<comment type="caution">
    <text evidence="1">The sequence shown here is derived from an EMBL/GenBank/DDBJ whole genome shotgun (WGS) entry which is preliminary data.</text>
</comment>
<evidence type="ECO:0000313" key="2">
    <source>
        <dbReference type="Proteomes" id="UP000481153"/>
    </source>
</evidence>
<accession>A0A6G0WX81</accession>
<dbReference type="Proteomes" id="UP000481153">
    <property type="component" value="Unassembled WGS sequence"/>
</dbReference>
<name>A0A6G0WX81_9STRA</name>
<dbReference type="PANTHER" id="PTHR12498">
    <property type="entry name" value="N-TERMINAL ASPARAGINE AMIDOHYDROLASE"/>
    <property type="match status" value="1"/>
</dbReference>
<gene>
    <name evidence="1" type="ORF">Ae201684_010792</name>
</gene>
<dbReference type="EMBL" id="VJMJ01000137">
    <property type="protein sequence ID" value="KAF0732141.1"/>
    <property type="molecule type" value="Genomic_DNA"/>
</dbReference>
<dbReference type="GO" id="GO:0006511">
    <property type="term" value="P:ubiquitin-dependent protein catabolic process"/>
    <property type="evidence" value="ECO:0007669"/>
    <property type="project" value="TreeGrafter"/>
</dbReference>